<organism evidence="1 2">
    <name type="scientific">Rhodanobacter ginsengisoli</name>
    <dbReference type="NCBI Taxonomy" id="418646"/>
    <lineage>
        <taxon>Bacteria</taxon>
        <taxon>Pseudomonadati</taxon>
        <taxon>Pseudomonadota</taxon>
        <taxon>Gammaproteobacteria</taxon>
        <taxon>Lysobacterales</taxon>
        <taxon>Rhodanobacteraceae</taxon>
        <taxon>Rhodanobacter</taxon>
    </lineage>
</organism>
<keyword evidence="2" id="KW-1185">Reference proteome</keyword>
<reference evidence="2" key="1">
    <citation type="journal article" date="2019" name="Int. J. Syst. Evol. Microbiol.">
        <title>The Global Catalogue of Microorganisms (GCM) 10K type strain sequencing project: providing services to taxonomists for standard genome sequencing and annotation.</title>
        <authorList>
            <consortium name="The Broad Institute Genomics Platform"/>
            <consortium name="The Broad Institute Genome Sequencing Center for Infectious Disease"/>
            <person name="Wu L."/>
            <person name="Ma J."/>
        </authorList>
    </citation>
    <scope>NUCLEOTIDE SEQUENCE [LARGE SCALE GENOMIC DNA]</scope>
    <source>
        <strain evidence="2">CGMCC 1.16619</strain>
    </source>
</reference>
<dbReference type="EMBL" id="JBHSNF010000002">
    <property type="protein sequence ID" value="MFC5525919.1"/>
    <property type="molecule type" value="Genomic_DNA"/>
</dbReference>
<accession>A0ABW0QNT2</accession>
<dbReference type="Proteomes" id="UP001596114">
    <property type="component" value="Unassembled WGS sequence"/>
</dbReference>
<name>A0ABW0QNT2_9GAMM</name>
<sequence length="359" mass="38158">MLLGLGVSASALGHAAHHASGRLAIDVFRDRLTLAVTRYPQVYLHGEIDAGAPRRFEALMHSGRIPAGSDIYFNVPGGDPAAAMALGRIFRAGGMATHLGTPRKPRHARQSAQPAVCMDACVYAYLGGLYRWTPSGGDRIGLAALPTGAAKEPPQLSAYLKEMGIAPGALAQAATSRGGTAWLSADPMLAAGVANNGRLPVTATVDLSTPAPTLELRQVVRKGTHRLTIQCQPGQTTVTAYDEVGPRRARQIVARGTRSWFQLNGKQVLNQPRDGADVADNALMIRRSYPPADLVDLVSSWSFGAWVGGRNSAFRDGFSMPLHPVFDQLKTYFYACWRAAPWPPRGKGATASASGVAQP</sequence>
<proteinExistence type="predicted"/>
<comment type="caution">
    <text evidence="1">The sequence shown here is derived from an EMBL/GenBank/DDBJ whole genome shotgun (WGS) entry which is preliminary data.</text>
</comment>
<evidence type="ECO:0000313" key="2">
    <source>
        <dbReference type="Proteomes" id="UP001596114"/>
    </source>
</evidence>
<evidence type="ECO:0000313" key="1">
    <source>
        <dbReference type="EMBL" id="MFC5525919.1"/>
    </source>
</evidence>
<gene>
    <name evidence="1" type="ORF">ACFPPA_09210</name>
</gene>
<protein>
    <submittedName>
        <fullName evidence="1">Uncharacterized protein</fullName>
    </submittedName>
</protein>